<reference evidence="7 8" key="1">
    <citation type="submission" date="2015-01" db="EMBL/GenBank/DDBJ databases">
        <title>Comparative genomics of non-oral Prevotella species.</title>
        <authorList>
            <person name="Accetto T."/>
            <person name="Nograsek B."/>
            <person name="Avgustin G."/>
        </authorList>
    </citation>
    <scope>NUCLEOTIDE SEQUENCE [LARGE SCALE GENOMIC DNA]</scope>
    <source>
        <strain evidence="7 8">P5-119</strain>
    </source>
</reference>
<feature type="binding site" evidence="5">
    <location>
        <begin position="163"/>
        <end position="165"/>
    </location>
    <ligand>
        <name>substrate</name>
    </ligand>
</feature>
<feature type="active site" description="Phosphothreonine intermediate" evidence="4">
    <location>
        <position position="83"/>
    </location>
</feature>
<dbReference type="NCBIfam" id="NF042991">
    <property type="entry name" value="alk_phos_PafA"/>
    <property type="match status" value="1"/>
</dbReference>
<feature type="binding site" evidence="5">
    <location>
        <position position="104"/>
    </location>
    <ligand>
        <name>substrate</name>
    </ligand>
</feature>
<dbReference type="Gene3D" id="3.30.1360.150">
    <property type="match status" value="1"/>
</dbReference>
<evidence type="ECO:0000256" key="5">
    <source>
        <dbReference type="PIRSR" id="PIRSR031924-51"/>
    </source>
</evidence>
<evidence type="ECO:0000313" key="8">
    <source>
        <dbReference type="Proteomes" id="UP000032046"/>
    </source>
</evidence>
<dbReference type="STRING" id="1602171.ST44_02365"/>
<dbReference type="CDD" id="cd16016">
    <property type="entry name" value="AP-SPAP"/>
    <property type="match status" value="1"/>
</dbReference>
<feature type="signal peptide" evidence="6">
    <location>
        <begin position="1"/>
        <end position="20"/>
    </location>
</feature>
<gene>
    <name evidence="7" type="ORF">ST44_02365</name>
</gene>
<dbReference type="Proteomes" id="UP000032046">
    <property type="component" value="Unassembled WGS sequence"/>
</dbReference>
<dbReference type="InterPro" id="IPR017850">
    <property type="entry name" value="Alkaline_phosphatase_core_sf"/>
</dbReference>
<dbReference type="SUPFAM" id="SSF53649">
    <property type="entry name" value="Alkaline phosphatase-like"/>
    <property type="match status" value="1"/>
</dbReference>
<dbReference type="Pfam" id="PF01663">
    <property type="entry name" value="Phosphodiest"/>
    <property type="match status" value="1"/>
</dbReference>
<sequence>MKKTITVLAALFLSCYGMQAQDGKSANLTFQRPRLVVGIVIDQMRWDYLYRYQQRYSEGGFKRLLNQGYSFENTRIPYIPSVTAIGHTCIYTGSVPTIHGIAGNNFYKGGKKVYCTTDKTVTPVGTKSESGQMSPCNLWATTIGDEMKLATNGRSKVVGVSLKDRASILPAGHTPDGAFWFDDETGNFVTSTYYMDKLPAWVTRFNCERHAEKYLSEKWQTIYPKDSYIESTADNTEYEDGIKAGEKALLPLDLPSLYKKYGYEIIRKTPFGNSITFDMARAAIEGEHLGEDDDVDLLAVSCSSTDYIGHQVGPNAVEIEDTYLRLDCSIADFLNYLDEKVGKGNYLVFLTADHGAMNNARFLQDRRIPAGAWSNSEIADRLNARLSETFPGCGKIVSEVMNYQVFFDIARIRQQHLDYDSIKQCVVDELLTDSSVHYACDMNKVMTATIPDNVKRRIINGYCHGRSGDVQIVLKPGFYAHSMKGTDHGAWTPYDTHIPLIFMGWGVSHGSTTELTEMTDITPTIAALLHVQAPSGCVGKPLLP</sequence>
<feature type="chain" id="PRO_5002224937" evidence="6">
    <location>
        <begin position="21"/>
        <end position="544"/>
    </location>
</feature>
<organism evidence="7 8">
    <name type="scientific">Prevotella pectinovora</name>
    <dbReference type="NCBI Taxonomy" id="1602169"/>
    <lineage>
        <taxon>Bacteria</taxon>
        <taxon>Pseudomonadati</taxon>
        <taxon>Bacteroidota</taxon>
        <taxon>Bacteroidia</taxon>
        <taxon>Bacteroidales</taxon>
        <taxon>Prevotellaceae</taxon>
        <taxon>Prevotella</taxon>
    </lineage>
</organism>
<dbReference type="GO" id="GO:0004035">
    <property type="term" value="F:alkaline phosphatase activity"/>
    <property type="evidence" value="ECO:0007669"/>
    <property type="project" value="InterPro"/>
</dbReference>
<name>A0A0D0J1Y1_9BACT</name>
<proteinExistence type="predicted"/>
<dbReference type="PROSITE" id="PS51257">
    <property type="entry name" value="PROKAR_LIPOPROTEIN"/>
    <property type="match status" value="1"/>
</dbReference>
<dbReference type="RefSeq" id="WP_052485409.1">
    <property type="nucleotide sequence ID" value="NZ_JXQK01000023.1"/>
</dbReference>
<evidence type="ECO:0000256" key="3">
    <source>
        <dbReference type="ARBA" id="ARBA00022729"/>
    </source>
</evidence>
<dbReference type="PIRSF" id="PIRSF031924">
    <property type="entry name" value="Pi-irrepressible_AP"/>
    <property type="match status" value="1"/>
</dbReference>
<evidence type="ECO:0000313" key="7">
    <source>
        <dbReference type="EMBL" id="KIP64313.1"/>
    </source>
</evidence>
<dbReference type="Gene3D" id="3.40.720.10">
    <property type="entry name" value="Alkaline Phosphatase, subunit A"/>
    <property type="match status" value="1"/>
</dbReference>
<evidence type="ECO:0000256" key="1">
    <source>
        <dbReference type="ARBA" id="ARBA00022553"/>
    </source>
</evidence>
<keyword evidence="1 4" id="KW-0597">Phosphoprotein</keyword>
<evidence type="ECO:0000256" key="6">
    <source>
        <dbReference type="SAM" id="SignalP"/>
    </source>
</evidence>
<dbReference type="AlphaFoldDB" id="A0A0D0J1Y1"/>
<dbReference type="PANTHER" id="PTHR10151">
    <property type="entry name" value="ECTONUCLEOTIDE PYROPHOSPHATASE/PHOSPHODIESTERASE"/>
    <property type="match status" value="1"/>
</dbReference>
<dbReference type="EMBL" id="JXQK01000023">
    <property type="protein sequence ID" value="KIP64313.1"/>
    <property type="molecule type" value="Genomic_DNA"/>
</dbReference>
<protein>
    <submittedName>
        <fullName evidence="7">Nucleotide pyrophosphatase</fullName>
    </submittedName>
</protein>
<dbReference type="InterPro" id="IPR002591">
    <property type="entry name" value="Phosphodiest/P_Trfase"/>
</dbReference>
<dbReference type="PANTHER" id="PTHR10151:SF120">
    <property type="entry name" value="BIS(5'-ADENOSYL)-TRIPHOSPHATASE"/>
    <property type="match status" value="1"/>
</dbReference>
<evidence type="ECO:0000256" key="4">
    <source>
        <dbReference type="PIRSR" id="PIRSR031924-50"/>
    </source>
</evidence>
<keyword evidence="3 6" id="KW-0732">Signal</keyword>
<keyword evidence="2" id="KW-0479">Metal-binding</keyword>
<accession>A0A0D0J1Y1</accession>
<dbReference type="GO" id="GO:0046872">
    <property type="term" value="F:metal ion binding"/>
    <property type="evidence" value="ECO:0007669"/>
    <property type="project" value="UniProtKB-KW"/>
</dbReference>
<evidence type="ECO:0000256" key="2">
    <source>
        <dbReference type="ARBA" id="ARBA00022723"/>
    </source>
</evidence>
<dbReference type="InterPro" id="IPR026263">
    <property type="entry name" value="Alkaline_phosphatase_prok"/>
</dbReference>
<comment type="caution">
    <text evidence="7">The sequence shown here is derived from an EMBL/GenBank/DDBJ whole genome shotgun (WGS) entry which is preliminary data.</text>
</comment>
<keyword evidence="8" id="KW-1185">Reference proteome</keyword>